<proteinExistence type="predicted"/>
<dbReference type="Pfam" id="PF00805">
    <property type="entry name" value="Pentapeptide"/>
    <property type="match status" value="1"/>
</dbReference>
<comment type="caution">
    <text evidence="2">The sequence shown here is derived from an EMBL/GenBank/DDBJ whole genome shotgun (WGS) entry which is preliminary data.</text>
</comment>
<reference evidence="3" key="1">
    <citation type="journal article" date="2019" name="Int. J. Syst. Evol. Microbiol.">
        <title>The Global Catalogue of Microorganisms (GCM) 10K type strain sequencing project: providing services to taxonomists for standard genome sequencing and annotation.</title>
        <authorList>
            <consortium name="The Broad Institute Genomics Platform"/>
            <consortium name="The Broad Institute Genome Sequencing Center for Infectious Disease"/>
            <person name="Wu L."/>
            <person name="Ma J."/>
        </authorList>
    </citation>
    <scope>NUCLEOTIDE SEQUENCE [LARGE SCALE GENOMIC DNA]</scope>
    <source>
        <strain evidence="3">JCM 18961</strain>
    </source>
</reference>
<dbReference type="Gene3D" id="1.20.120.450">
    <property type="entry name" value="dinb family like domain"/>
    <property type="match status" value="1"/>
</dbReference>
<keyword evidence="3" id="KW-1185">Reference proteome</keyword>
<accession>A0ABP8XT61</accession>
<evidence type="ECO:0000313" key="3">
    <source>
        <dbReference type="Proteomes" id="UP001500556"/>
    </source>
</evidence>
<dbReference type="SUPFAM" id="SSF141571">
    <property type="entry name" value="Pentapeptide repeat-like"/>
    <property type="match status" value="1"/>
</dbReference>
<dbReference type="SUPFAM" id="SSF109854">
    <property type="entry name" value="DinB/YfiT-like putative metalloenzymes"/>
    <property type="match status" value="1"/>
</dbReference>
<gene>
    <name evidence="2" type="ORF">GCM10025782_05830</name>
</gene>
<sequence length="267" mass="30468">MSDYDDSRRGEVFRRLDLSGAVFDDTYLTGARFKNVDLRRAVIRGSMLLDVEISGEVERLTVNGVDVTGFVEAELNRRDPDRTRMHPTDPAGFREAWDVLERRWSETVDRARRLEAVDPELLHERVDGEWSFIETLRHLVFATDAWIRRALLGDPAPWSPLDLPHDDMGDIPSVPRDHDARPSLDEVLELRSDRMATMREVVDGLTDEQLAGVTTPVTDPGYPEPEAYPVQRVVGCIVNEEWHHHAYATRDLAVLEARLPTRPVPQN</sequence>
<dbReference type="InterPro" id="IPR001646">
    <property type="entry name" value="5peptide_repeat"/>
</dbReference>
<dbReference type="Gene3D" id="2.160.20.80">
    <property type="entry name" value="E3 ubiquitin-protein ligase SopA"/>
    <property type="match status" value="1"/>
</dbReference>
<protein>
    <submittedName>
        <fullName evidence="2">DinB family protein</fullName>
    </submittedName>
</protein>
<feature type="domain" description="DinB-like" evidence="1">
    <location>
        <begin position="100"/>
        <end position="247"/>
    </location>
</feature>
<dbReference type="EMBL" id="BAABLO010000001">
    <property type="protein sequence ID" value="GAA4712570.1"/>
    <property type="molecule type" value="Genomic_DNA"/>
</dbReference>
<dbReference type="InterPro" id="IPR034660">
    <property type="entry name" value="DinB/YfiT-like"/>
</dbReference>
<evidence type="ECO:0000259" key="1">
    <source>
        <dbReference type="Pfam" id="PF12867"/>
    </source>
</evidence>
<dbReference type="RefSeq" id="WP_345501049.1">
    <property type="nucleotide sequence ID" value="NZ_BAABLO010000001.1"/>
</dbReference>
<evidence type="ECO:0000313" key="2">
    <source>
        <dbReference type="EMBL" id="GAA4712570.1"/>
    </source>
</evidence>
<organism evidence="2 3">
    <name type="scientific">Pedococcus ginsenosidimutans</name>
    <dbReference type="NCBI Taxonomy" id="490570"/>
    <lineage>
        <taxon>Bacteria</taxon>
        <taxon>Bacillati</taxon>
        <taxon>Actinomycetota</taxon>
        <taxon>Actinomycetes</taxon>
        <taxon>Micrococcales</taxon>
        <taxon>Intrasporangiaceae</taxon>
        <taxon>Pedococcus</taxon>
    </lineage>
</organism>
<dbReference type="Proteomes" id="UP001500556">
    <property type="component" value="Unassembled WGS sequence"/>
</dbReference>
<dbReference type="InterPro" id="IPR024775">
    <property type="entry name" value="DinB-like"/>
</dbReference>
<name>A0ABP8XT61_9MICO</name>
<dbReference type="Pfam" id="PF12867">
    <property type="entry name" value="DinB_2"/>
    <property type="match status" value="1"/>
</dbReference>